<name>A0A915E7K5_9BILA</name>
<evidence type="ECO:0000313" key="1">
    <source>
        <dbReference type="Proteomes" id="UP000887574"/>
    </source>
</evidence>
<dbReference type="WBParaSite" id="jg319">
    <property type="protein sequence ID" value="jg319"/>
    <property type="gene ID" value="jg319"/>
</dbReference>
<reference evidence="2" key="1">
    <citation type="submission" date="2022-11" db="UniProtKB">
        <authorList>
            <consortium name="WormBaseParasite"/>
        </authorList>
    </citation>
    <scope>IDENTIFICATION</scope>
</reference>
<dbReference type="Proteomes" id="UP000887574">
    <property type="component" value="Unplaced"/>
</dbReference>
<sequence>MVSPTTAALHYYSTDLKSSKQANTLLLIWRDKGPSLLLACSTPIIIWSGSNNGGGEGVVDWMCWLMMNDIERVDDLRGGRDISA</sequence>
<protein>
    <submittedName>
        <fullName evidence="2">Uncharacterized protein</fullName>
    </submittedName>
</protein>
<evidence type="ECO:0000313" key="2">
    <source>
        <dbReference type="WBParaSite" id="jg319"/>
    </source>
</evidence>
<keyword evidence="1" id="KW-1185">Reference proteome</keyword>
<organism evidence="1 2">
    <name type="scientific">Ditylenchus dipsaci</name>
    <dbReference type="NCBI Taxonomy" id="166011"/>
    <lineage>
        <taxon>Eukaryota</taxon>
        <taxon>Metazoa</taxon>
        <taxon>Ecdysozoa</taxon>
        <taxon>Nematoda</taxon>
        <taxon>Chromadorea</taxon>
        <taxon>Rhabditida</taxon>
        <taxon>Tylenchina</taxon>
        <taxon>Tylenchomorpha</taxon>
        <taxon>Sphaerularioidea</taxon>
        <taxon>Anguinidae</taxon>
        <taxon>Anguininae</taxon>
        <taxon>Ditylenchus</taxon>
    </lineage>
</organism>
<proteinExistence type="predicted"/>
<accession>A0A915E7K5</accession>
<dbReference type="AlphaFoldDB" id="A0A915E7K5"/>